<gene>
    <name evidence="1" type="ORF">QYB97_10370</name>
</gene>
<sequence length="62" mass="7197">MAMMERVSSFESINEIDKELEKSNKETNELLTKVLDFMNLQSIGDFSINKVTEDNKVKKERA</sequence>
<dbReference type="Proteomes" id="UP001172721">
    <property type="component" value="Unassembled WGS sequence"/>
</dbReference>
<accession>A0ABT8HVS9</accession>
<protein>
    <submittedName>
        <fullName evidence="1">Uncharacterized protein</fullName>
    </submittedName>
</protein>
<name>A0ABT8HVS9_9BACL</name>
<keyword evidence="2" id="KW-1185">Reference proteome</keyword>
<dbReference type="EMBL" id="JAUHTR010000004">
    <property type="protein sequence ID" value="MDN4524883.1"/>
    <property type="molecule type" value="Genomic_DNA"/>
</dbReference>
<comment type="caution">
    <text evidence="1">The sequence shown here is derived from an EMBL/GenBank/DDBJ whole genome shotgun (WGS) entry which is preliminary data.</text>
</comment>
<organism evidence="1 2">
    <name type="scientific">Fictibacillus fluitans</name>
    <dbReference type="NCBI Taxonomy" id="3058422"/>
    <lineage>
        <taxon>Bacteria</taxon>
        <taxon>Bacillati</taxon>
        <taxon>Bacillota</taxon>
        <taxon>Bacilli</taxon>
        <taxon>Bacillales</taxon>
        <taxon>Fictibacillaceae</taxon>
        <taxon>Fictibacillus</taxon>
    </lineage>
</organism>
<evidence type="ECO:0000313" key="2">
    <source>
        <dbReference type="Proteomes" id="UP001172721"/>
    </source>
</evidence>
<evidence type="ECO:0000313" key="1">
    <source>
        <dbReference type="EMBL" id="MDN4524883.1"/>
    </source>
</evidence>
<dbReference type="RefSeq" id="WP_301165923.1">
    <property type="nucleotide sequence ID" value="NZ_JAUHTR010000004.1"/>
</dbReference>
<reference evidence="1" key="1">
    <citation type="submission" date="2023-07" db="EMBL/GenBank/DDBJ databases">
        <title>Fictibacillus sp. isolated from freshwater pond.</title>
        <authorList>
            <person name="Kirdat K."/>
            <person name="Bhat A."/>
            <person name="Mourya A."/>
            <person name="Yadav A."/>
        </authorList>
    </citation>
    <scope>NUCLEOTIDE SEQUENCE</scope>
    <source>
        <strain evidence="1">NE201</strain>
    </source>
</reference>
<proteinExistence type="predicted"/>